<dbReference type="InterPro" id="IPR043502">
    <property type="entry name" value="DNA/RNA_pol_sf"/>
</dbReference>
<dbReference type="Gene3D" id="3.40.1170.60">
    <property type="match status" value="1"/>
</dbReference>
<dbReference type="RefSeq" id="WP_179519086.1">
    <property type="nucleotide sequence ID" value="NZ_JACCAC010000001.1"/>
</dbReference>
<dbReference type="GO" id="GO:0006281">
    <property type="term" value="P:DNA repair"/>
    <property type="evidence" value="ECO:0007669"/>
    <property type="project" value="InterPro"/>
</dbReference>
<evidence type="ECO:0000313" key="5">
    <source>
        <dbReference type="EMBL" id="NYG56904.1"/>
    </source>
</evidence>
<dbReference type="PANTHER" id="PTHR11076:SF33">
    <property type="entry name" value="DNA POLYMERASE KAPPA"/>
    <property type="match status" value="1"/>
</dbReference>
<dbReference type="InterPro" id="IPR050116">
    <property type="entry name" value="DNA_polymerase-Y"/>
</dbReference>
<name>A0A7Y9RZC9_9ACTN</name>
<dbReference type="Proteomes" id="UP000544110">
    <property type="component" value="Unassembled WGS sequence"/>
</dbReference>
<dbReference type="PROSITE" id="PS50173">
    <property type="entry name" value="UMUC"/>
    <property type="match status" value="1"/>
</dbReference>
<dbReference type="GO" id="GO:0003887">
    <property type="term" value="F:DNA-directed DNA polymerase activity"/>
    <property type="evidence" value="ECO:0007669"/>
    <property type="project" value="UniProtKB-EC"/>
</dbReference>
<evidence type="ECO:0000256" key="2">
    <source>
        <dbReference type="ARBA" id="ARBA00025589"/>
    </source>
</evidence>
<comment type="function">
    <text evidence="2">Poorly processive, error-prone DNA polymerase involved in untargeted mutagenesis. Copies undamaged DNA at stalled replication forks, which arise in vivo from mismatched or misaligned primer ends. These misaligned primers can be extended by PolIV. Exhibits no 3'-5' exonuclease (proofreading) activity. May be involved in translesional synthesis, in conjunction with the beta clamp from PolIII.</text>
</comment>
<dbReference type="AlphaFoldDB" id="A0A7Y9RZC9"/>
<dbReference type="Gene3D" id="3.30.1490.100">
    <property type="entry name" value="DNA polymerase, Y-family, little finger domain"/>
    <property type="match status" value="1"/>
</dbReference>
<dbReference type="GO" id="GO:0003684">
    <property type="term" value="F:damaged DNA binding"/>
    <property type="evidence" value="ECO:0007669"/>
    <property type="project" value="InterPro"/>
</dbReference>
<reference evidence="5 6" key="1">
    <citation type="submission" date="2020-07" db="EMBL/GenBank/DDBJ databases">
        <title>Sequencing the genomes of 1000 actinobacteria strains.</title>
        <authorList>
            <person name="Klenk H.-P."/>
        </authorList>
    </citation>
    <scope>NUCLEOTIDE SEQUENCE [LARGE SCALE GENOMIC DNA]</scope>
    <source>
        <strain evidence="5 6">DSM 24552</strain>
    </source>
</reference>
<protein>
    <submittedName>
        <fullName evidence="5">DNA polymerase-4</fullName>
        <ecNumber evidence="5">2.7.7.7</ecNumber>
    </submittedName>
</protein>
<keyword evidence="6" id="KW-1185">Reference proteome</keyword>
<evidence type="ECO:0000313" key="6">
    <source>
        <dbReference type="Proteomes" id="UP000544110"/>
    </source>
</evidence>
<dbReference type="SUPFAM" id="SSF56672">
    <property type="entry name" value="DNA/RNA polymerases"/>
    <property type="match status" value="1"/>
</dbReference>
<comment type="caution">
    <text evidence="5">The sequence shown here is derived from an EMBL/GenBank/DDBJ whole genome shotgun (WGS) entry which is preliminary data.</text>
</comment>
<dbReference type="NCBIfam" id="NF002883">
    <property type="entry name" value="PRK03352.1"/>
    <property type="match status" value="1"/>
</dbReference>
<organism evidence="5 6">
    <name type="scientific">Nocardioides perillae</name>
    <dbReference type="NCBI Taxonomy" id="1119534"/>
    <lineage>
        <taxon>Bacteria</taxon>
        <taxon>Bacillati</taxon>
        <taxon>Actinomycetota</taxon>
        <taxon>Actinomycetes</taxon>
        <taxon>Propionibacteriales</taxon>
        <taxon>Nocardioidaceae</taxon>
        <taxon>Nocardioides</taxon>
    </lineage>
</organism>
<gene>
    <name evidence="5" type="ORF">BJ989_003208</name>
</gene>
<dbReference type="Pfam" id="PF00817">
    <property type="entry name" value="IMS"/>
    <property type="match status" value="1"/>
</dbReference>
<dbReference type="InterPro" id="IPR036775">
    <property type="entry name" value="DNA_pol_Y-fam_lit_finger_sf"/>
</dbReference>
<dbReference type="CDD" id="cd03586">
    <property type="entry name" value="PolY_Pol_IV_kappa"/>
    <property type="match status" value="1"/>
</dbReference>
<comment type="catalytic activity">
    <reaction evidence="3">
        <text>DNA(n) + a 2'-deoxyribonucleoside 5'-triphosphate = DNA(n+1) + diphosphate</text>
        <dbReference type="Rhea" id="RHEA:22508"/>
        <dbReference type="Rhea" id="RHEA-COMP:17339"/>
        <dbReference type="Rhea" id="RHEA-COMP:17340"/>
        <dbReference type="ChEBI" id="CHEBI:33019"/>
        <dbReference type="ChEBI" id="CHEBI:61560"/>
        <dbReference type="ChEBI" id="CHEBI:173112"/>
        <dbReference type="EC" id="2.7.7.7"/>
    </reaction>
</comment>
<dbReference type="GO" id="GO:0009432">
    <property type="term" value="P:SOS response"/>
    <property type="evidence" value="ECO:0007669"/>
    <property type="project" value="TreeGrafter"/>
</dbReference>
<evidence type="ECO:0000259" key="4">
    <source>
        <dbReference type="PROSITE" id="PS50173"/>
    </source>
</evidence>
<dbReference type="GO" id="GO:0042276">
    <property type="term" value="P:error-prone translesion synthesis"/>
    <property type="evidence" value="ECO:0007669"/>
    <property type="project" value="TreeGrafter"/>
</dbReference>
<dbReference type="EC" id="2.7.7.7" evidence="5"/>
<keyword evidence="5" id="KW-0808">Transferase</keyword>
<dbReference type="InterPro" id="IPR017961">
    <property type="entry name" value="DNA_pol_Y-fam_little_finger"/>
</dbReference>
<sequence>MVDAAPGRGEWVLHVDLDQFVAAVEVLRRPELAGRPVVVGGRGDPTERGVVATASYEARAHGVGSGMPLRVAARKLRDVPDAVFLALDKPVHEAASAEVVAVLRGLRWGGVPVLVEVLGWDEAFLAAGPDHGALGEPEELAAEVQRRLLERTRLHCSVGIGDTKVRAKTATGFAKPRGVHRLTAATWREVMGPRPTVELWGVGRRTAARLADLGLHTVADLMDADRDVLAAELGPTTGPWQRLLAHGGDTGPVDPAPHVARGHGREETFQVDLETPEEVEAAVRRLTAQALDDVVAEGRPVVRVGLKVRYRPFETVTRSRSLPAPTTDPAAVLAAAVGLLERTDRSRAVRLLGVRLEMADPTPPAGLSESPVSR</sequence>
<dbReference type="InterPro" id="IPR001126">
    <property type="entry name" value="UmuC"/>
</dbReference>
<dbReference type="SUPFAM" id="SSF100879">
    <property type="entry name" value="Lesion bypass DNA polymerase (Y-family), little finger domain"/>
    <property type="match status" value="1"/>
</dbReference>
<dbReference type="GO" id="GO:0005829">
    <property type="term" value="C:cytosol"/>
    <property type="evidence" value="ECO:0007669"/>
    <property type="project" value="TreeGrafter"/>
</dbReference>
<dbReference type="InterPro" id="IPR043128">
    <property type="entry name" value="Rev_trsase/Diguanyl_cyclase"/>
</dbReference>
<dbReference type="EMBL" id="JACCAC010000001">
    <property type="protein sequence ID" value="NYG56904.1"/>
    <property type="molecule type" value="Genomic_DNA"/>
</dbReference>
<accession>A0A7Y9RZC9</accession>
<dbReference type="InterPro" id="IPR022880">
    <property type="entry name" value="DNApol_IV"/>
</dbReference>
<evidence type="ECO:0000256" key="3">
    <source>
        <dbReference type="ARBA" id="ARBA00049244"/>
    </source>
</evidence>
<proteinExistence type="inferred from homology"/>
<dbReference type="Pfam" id="PF11799">
    <property type="entry name" value="IMS_C"/>
    <property type="match status" value="1"/>
</dbReference>
<evidence type="ECO:0000256" key="1">
    <source>
        <dbReference type="ARBA" id="ARBA00010945"/>
    </source>
</evidence>
<dbReference type="Gene3D" id="3.30.70.270">
    <property type="match status" value="1"/>
</dbReference>
<comment type="similarity">
    <text evidence="1">Belongs to the DNA polymerase type-Y family.</text>
</comment>
<feature type="domain" description="UmuC" evidence="4">
    <location>
        <begin position="12"/>
        <end position="203"/>
    </location>
</feature>
<keyword evidence="5" id="KW-0548">Nucleotidyltransferase</keyword>
<dbReference type="PANTHER" id="PTHR11076">
    <property type="entry name" value="DNA REPAIR POLYMERASE UMUC / TRANSFERASE FAMILY MEMBER"/>
    <property type="match status" value="1"/>
</dbReference>
<dbReference type="Gene3D" id="1.10.150.20">
    <property type="entry name" value="5' to 3' exonuclease, C-terminal subdomain"/>
    <property type="match status" value="1"/>
</dbReference>